<reference evidence="4 5" key="1">
    <citation type="journal article" date="2007" name="Science">
        <title>The Chlamydomonas genome reveals the evolution of key animal and plant functions.</title>
        <authorList>
            <person name="Merchant S.S."/>
            <person name="Prochnik S.E."/>
            <person name="Vallon O."/>
            <person name="Harris E.H."/>
            <person name="Karpowicz S.J."/>
            <person name="Witman G.B."/>
            <person name="Terry A."/>
            <person name="Salamov A."/>
            <person name="Fritz-Laylin L.K."/>
            <person name="Marechal-Drouard L."/>
            <person name="Marshall W.F."/>
            <person name="Qu L.H."/>
            <person name="Nelson D.R."/>
            <person name="Sanderfoot A.A."/>
            <person name="Spalding M.H."/>
            <person name="Kapitonov V.V."/>
            <person name="Ren Q."/>
            <person name="Ferris P."/>
            <person name="Lindquist E."/>
            <person name="Shapiro H."/>
            <person name="Lucas S.M."/>
            <person name="Grimwood J."/>
            <person name="Schmutz J."/>
            <person name="Cardol P."/>
            <person name="Cerutti H."/>
            <person name="Chanfreau G."/>
            <person name="Chen C.L."/>
            <person name="Cognat V."/>
            <person name="Croft M.T."/>
            <person name="Dent R."/>
            <person name="Dutcher S."/>
            <person name="Fernandez E."/>
            <person name="Fukuzawa H."/>
            <person name="Gonzalez-Ballester D."/>
            <person name="Gonzalez-Halphen D."/>
            <person name="Hallmann A."/>
            <person name="Hanikenne M."/>
            <person name="Hippler M."/>
            <person name="Inwood W."/>
            <person name="Jabbari K."/>
            <person name="Kalanon M."/>
            <person name="Kuras R."/>
            <person name="Lefebvre P.A."/>
            <person name="Lemaire S.D."/>
            <person name="Lobanov A.V."/>
            <person name="Lohr M."/>
            <person name="Manuell A."/>
            <person name="Meier I."/>
            <person name="Mets L."/>
            <person name="Mittag M."/>
            <person name="Mittelmeier T."/>
            <person name="Moroney J.V."/>
            <person name="Moseley J."/>
            <person name="Napoli C."/>
            <person name="Nedelcu A.M."/>
            <person name="Niyogi K."/>
            <person name="Novoselov S.V."/>
            <person name="Paulsen I.T."/>
            <person name="Pazour G."/>
            <person name="Purton S."/>
            <person name="Ral J.P."/>
            <person name="Riano-Pachon D.M."/>
            <person name="Riekhof W."/>
            <person name="Rymarquis L."/>
            <person name="Schroda M."/>
            <person name="Stern D."/>
            <person name="Umen J."/>
            <person name="Willows R."/>
            <person name="Wilson N."/>
            <person name="Zimmer S.L."/>
            <person name="Allmer J."/>
            <person name="Balk J."/>
            <person name="Bisova K."/>
            <person name="Chen C.J."/>
            <person name="Elias M."/>
            <person name="Gendler K."/>
            <person name="Hauser C."/>
            <person name="Lamb M.R."/>
            <person name="Ledford H."/>
            <person name="Long J.C."/>
            <person name="Minagawa J."/>
            <person name="Page M.D."/>
            <person name="Pan J."/>
            <person name="Pootakham W."/>
            <person name="Roje S."/>
            <person name="Rose A."/>
            <person name="Stahlberg E."/>
            <person name="Terauchi A.M."/>
            <person name="Yang P."/>
            <person name="Ball S."/>
            <person name="Bowler C."/>
            <person name="Dieckmann C.L."/>
            <person name="Gladyshev V.N."/>
            <person name="Green P."/>
            <person name="Jorgensen R."/>
            <person name="Mayfield S."/>
            <person name="Mueller-Roeber B."/>
            <person name="Rajamani S."/>
            <person name="Sayre R.T."/>
            <person name="Brokstein P."/>
            <person name="Dubchak I."/>
            <person name="Goodstein D."/>
            <person name="Hornick L."/>
            <person name="Huang Y.W."/>
            <person name="Jhaveri J."/>
            <person name="Luo Y."/>
            <person name="Martinez D."/>
            <person name="Ngau W.C."/>
            <person name="Otillar B."/>
            <person name="Poliakov A."/>
            <person name="Porter A."/>
            <person name="Szajkowski L."/>
            <person name="Werner G."/>
            <person name="Zhou K."/>
            <person name="Grigoriev I.V."/>
            <person name="Rokhsar D.S."/>
            <person name="Grossman A.R."/>
        </authorList>
    </citation>
    <scope>NUCLEOTIDE SEQUENCE [LARGE SCALE GENOMIC DNA]</scope>
    <source>
        <strain evidence="5">CC-503</strain>
    </source>
</reference>
<feature type="compositionally biased region" description="Polar residues" evidence="1">
    <location>
        <begin position="1031"/>
        <end position="1041"/>
    </location>
</feature>
<feature type="region of interest" description="Disordered" evidence="1">
    <location>
        <begin position="666"/>
        <end position="690"/>
    </location>
</feature>
<dbReference type="Proteomes" id="UP000006906">
    <property type="component" value="Chromosome 9"/>
</dbReference>
<dbReference type="RefSeq" id="XP_042920900.1">
    <property type="nucleotide sequence ID" value="XM_043065793.1"/>
</dbReference>
<feature type="compositionally biased region" description="Low complexity" evidence="1">
    <location>
        <begin position="783"/>
        <end position="815"/>
    </location>
</feature>
<dbReference type="GeneID" id="66054695"/>
<keyword evidence="2" id="KW-1133">Transmembrane helix</keyword>
<feature type="region of interest" description="Disordered" evidence="1">
    <location>
        <begin position="847"/>
        <end position="905"/>
    </location>
</feature>
<evidence type="ECO:0000313" key="5">
    <source>
        <dbReference type="Proteomes" id="UP000006906"/>
    </source>
</evidence>
<feature type="signal peptide" evidence="3">
    <location>
        <begin position="1"/>
        <end position="21"/>
    </location>
</feature>
<proteinExistence type="predicted"/>
<dbReference type="KEGG" id="cre:CHLRE_09g396200v5"/>
<evidence type="ECO:0000256" key="2">
    <source>
        <dbReference type="SAM" id="Phobius"/>
    </source>
</evidence>
<feature type="region of interest" description="Disordered" evidence="1">
    <location>
        <begin position="403"/>
        <end position="428"/>
    </location>
</feature>
<dbReference type="AlphaFoldDB" id="A0A2K3DD63"/>
<evidence type="ECO:0000256" key="1">
    <source>
        <dbReference type="SAM" id="MobiDB-lite"/>
    </source>
</evidence>
<feature type="compositionally biased region" description="Gly residues" evidence="1">
    <location>
        <begin position="752"/>
        <end position="761"/>
    </location>
</feature>
<dbReference type="EMBL" id="CM008970">
    <property type="protein sequence ID" value="PNW78470.1"/>
    <property type="molecule type" value="Genomic_DNA"/>
</dbReference>
<evidence type="ECO:0000256" key="3">
    <source>
        <dbReference type="SAM" id="SignalP"/>
    </source>
</evidence>
<feature type="region of interest" description="Disordered" evidence="1">
    <location>
        <begin position="1007"/>
        <end position="1041"/>
    </location>
</feature>
<feature type="compositionally biased region" description="Low complexity" evidence="1">
    <location>
        <begin position="733"/>
        <end position="742"/>
    </location>
</feature>
<dbReference type="InParanoid" id="A0A2K3DD63"/>
<feature type="transmembrane region" description="Helical" evidence="2">
    <location>
        <begin position="325"/>
        <end position="350"/>
    </location>
</feature>
<evidence type="ECO:0000313" key="4">
    <source>
        <dbReference type="EMBL" id="PNW78470.1"/>
    </source>
</evidence>
<feature type="compositionally biased region" description="Low complexity" evidence="1">
    <location>
        <begin position="1012"/>
        <end position="1030"/>
    </location>
</feature>
<keyword evidence="2" id="KW-0812">Transmembrane</keyword>
<sequence>MAALKWLLLGVLALLADQAASTQDSALGQAHQLHIEEVQGILSRSGRQLSQTFGGSSIVPLVLDESPCVAFNSDDSAPLLDSAGIIVGYTTVHSNGYDSQGQAIMRLDVAAILPGLYFANANLSTAALGSSGGLSVQAPSNSSSSGANSTAVSSSSSPGSSTVGGSNIRAIISPDLPEACPSTAPQQDLYVQGVAVSCGKRRSTLDVSVPLALFNCTAATTDDFTQVFFLQVEADMAKQTCGAPTVPFYAGSVHNIIAGGCTYIMVTAQCKPSTCGAAVDTTALAPGDLLSLALGATGRVQGGVTGSNAQRGNSKYFAQQGLSGAGAAMVGGLLGGLLLLVSVLLGWVLFRRKGGVDRFGAAANRRLRRKGSVASDYLDAYRFGTDGDSFTFTIHGKLAERKKHGKGKMGAAGGDDVGMEDLSSKPSESLRAKAAGRWRDKFGSRTAGSPAVAAMRSGQLPPTITEAEVEAEVDAALSGGAIENAAAVAASSGALNVAMQNFGVSPFSSATAGAAGAQASGNSASSLLYVIGGRPPSSVFGGGGGGSVLSPTGAAAAARVPSVFAQPRGAMATAMAAGGGAVVAVGSMPRSQMSISTPRRGALSVIRPASTVPMVVGRGGAAAQRTPGSPTSPSADTATVAAELAPPENAQSVFLNPLAMIGPGGRARGAGAGATAASSDAEHDADVGGGGAAGRHMVTMAEAAAMAHWAATPSIVGGGVGGGGSYSSRRRGSAGPSGSSRGAPHTGQLPLMGGGGGGGGEEPLMRQVVEEEEGPPSATTHYSAPQSHVAPAAPHSPSAYGASPPSPHWHQQQPSRHGEPGAAGGRPVVTSIWSAALQQLTPRHLLQSHTAPSPHVSTAASRATAPPPAPVMGAAPPSQWLRASSGIIGAPRPGSTLVGRRPGPGPVAEGTLLLTPVQSESDWDSSARAFDVAHVAEAAGAAAAGIAPPSSPRRVAQLATAVPQDAAPAVPARRRALAPLVLPPALPMVDAAALAAAGGAGLRVRSRRLHPSASVSSAATPTSTAASESSMRSTASGDERM</sequence>
<protein>
    <recommendedName>
        <fullName evidence="6">ZP domain-containing protein</fullName>
    </recommendedName>
</protein>
<accession>A0A2K3DD63</accession>
<name>A0A2K3DD63_CHLRE</name>
<keyword evidence="3" id="KW-0732">Signal</keyword>
<keyword evidence="2" id="KW-0472">Membrane</keyword>
<dbReference type="Gramene" id="PNW78470">
    <property type="protein sequence ID" value="PNW78470"/>
    <property type="gene ID" value="CHLRE_09g396200v5"/>
</dbReference>
<feature type="region of interest" description="Disordered" evidence="1">
    <location>
        <begin position="721"/>
        <end position="826"/>
    </location>
</feature>
<feature type="region of interest" description="Disordered" evidence="1">
    <location>
        <begin position="138"/>
        <end position="163"/>
    </location>
</feature>
<dbReference type="OrthoDB" id="548946at2759"/>
<evidence type="ECO:0008006" key="6">
    <source>
        <dbReference type="Google" id="ProtNLM"/>
    </source>
</evidence>
<gene>
    <name evidence="4" type="ORF">CHLRE_09g396200v5</name>
</gene>
<feature type="chain" id="PRO_5014423800" description="ZP domain-containing protein" evidence="3">
    <location>
        <begin position="22"/>
        <end position="1041"/>
    </location>
</feature>
<organism evidence="4 5">
    <name type="scientific">Chlamydomonas reinhardtii</name>
    <name type="common">Chlamydomonas smithii</name>
    <dbReference type="NCBI Taxonomy" id="3055"/>
    <lineage>
        <taxon>Eukaryota</taxon>
        <taxon>Viridiplantae</taxon>
        <taxon>Chlorophyta</taxon>
        <taxon>core chlorophytes</taxon>
        <taxon>Chlorophyceae</taxon>
        <taxon>CS clade</taxon>
        <taxon>Chlamydomonadales</taxon>
        <taxon>Chlamydomonadaceae</taxon>
        <taxon>Chlamydomonas</taxon>
    </lineage>
</organism>
<keyword evidence="5" id="KW-1185">Reference proteome</keyword>